<evidence type="ECO:0000256" key="5">
    <source>
        <dbReference type="ARBA" id="ARBA00022771"/>
    </source>
</evidence>
<evidence type="ECO:0000313" key="10">
    <source>
        <dbReference type="EMBL" id="KAG0728156.1"/>
    </source>
</evidence>
<dbReference type="GO" id="GO:0061700">
    <property type="term" value="C:GATOR2 complex"/>
    <property type="evidence" value="ECO:0007669"/>
    <property type="project" value="TreeGrafter"/>
</dbReference>
<dbReference type="SUPFAM" id="SSF50978">
    <property type="entry name" value="WD40 repeat-like"/>
    <property type="match status" value="1"/>
</dbReference>
<keyword evidence="6" id="KW-0862">Zinc</keyword>
<dbReference type="GO" id="GO:0016239">
    <property type="term" value="P:positive regulation of macroautophagy"/>
    <property type="evidence" value="ECO:0007669"/>
    <property type="project" value="TreeGrafter"/>
</dbReference>
<dbReference type="GO" id="GO:0034198">
    <property type="term" value="P:cellular response to amino acid starvation"/>
    <property type="evidence" value="ECO:0007669"/>
    <property type="project" value="TreeGrafter"/>
</dbReference>
<evidence type="ECO:0000256" key="2">
    <source>
        <dbReference type="ARBA" id="ARBA00022574"/>
    </source>
</evidence>
<evidence type="ECO:0000256" key="7">
    <source>
        <dbReference type="ARBA" id="ARBA00040269"/>
    </source>
</evidence>
<organism evidence="10 11">
    <name type="scientific">Chionoecetes opilio</name>
    <name type="common">Atlantic snow crab</name>
    <name type="synonym">Cancer opilio</name>
    <dbReference type="NCBI Taxonomy" id="41210"/>
    <lineage>
        <taxon>Eukaryota</taxon>
        <taxon>Metazoa</taxon>
        <taxon>Ecdysozoa</taxon>
        <taxon>Arthropoda</taxon>
        <taxon>Crustacea</taxon>
        <taxon>Multicrustacea</taxon>
        <taxon>Malacostraca</taxon>
        <taxon>Eumalacostraca</taxon>
        <taxon>Eucarida</taxon>
        <taxon>Decapoda</taxon>
        <taxon>Pleocyemata</taxon>
        <taxon>Brachyura</taxon>
        <taxon>Eubrachyura</taxon>
        <taxon>Majoidea</taxon>
        <taxon>Majidae</taxon>
        <taxon>Chionoecetes</taxon>
    </lineage>
</organism>
<dbReference type="GO" id="GO:0005829">
    <property type="term" value="C:cytosol"/>
    <property type="evidence" value="ECO:0007669"/>
    <property type="project" value="TreeGrafter"/>
</dbReference>
<feature type="repeat" description="WD" evidence="8">
    <location>
        <begin position="187"/>
        <end position="229"/>
    </location>
</feature>
<feature type="repeat" description="WD" evidence="8">
    <location>
        <begin position="100"/>
        <end position="142"/>
    </location>
</feature>
<keyword evidence="4" id="KW-0677">Repeat</keyword>
<sequence length="810" mass="88714">MMRTVKVTQDVPANALALDADDTQVVIAGRHVFKIFVLEEDGFVERANLRAGKHLNLNFSCNDVVWNPVEDSVLATASTNGAVVTWNLNKSTRSKLDCVFNDHSRTVQKVSFHPTEAHLLISGSLDGFMKLFDLRRREATQTYTSNAESVRDLQFNPHHSVHFCAVSESGNVQLWDMRRPDRVEKQFTAHGGPIFALDWHPEVKTWIATAGRDKTIKVWDLNENPTVCNTIQTIASVGRVKWRPNTKYHIASSALLWDCSINVWDIRRPYIPLAAFNEHKNLTTGICWRSDPSSLLSVGKDCTLIHHAFQDASRPMEEVNPAALDVSVLGSISNAARCKDESEPVGSLAKLMPVFRRTASYSDHSGPVLSSLQLVSPTEDGPISSHHLVQSARQYLLTGRSLAEICEHNAAVAKQLSRHQVALTWQMIQMLYVGASGGGDHPPTTRDDPMLLPDTNPDTETRTARHFSGGDGGGDTSGGGGFSAEECDTETDDTDNHDMKLTNIASGLSINQDFFFGDGEIGQIPFDYEHLNNTDTSQDWTLPNEAFEPRHDILTRSAVPPQVFSSKCLSGEMQDNGGGESGRGGGASGYVMEAPSLLSEVRAVRIPGWDCGQLVVEMLIHYATQGDVQMAVTCIIVLGKKLKGLLDADQTEHWFLSYIDLLQRFQLWNVSNQVIQLAAGLPSVQQLNQQSTVVGVQCGRCNYSLGRNSLLCRKEGKDVNITPHSPSAAVCQLVAPCATVWCTDCLRGVRAARTVATCTTSRTGWPPTGHVRRDVATSVNTLNAALYGATQAILVRSRIFTSRPSSASVV</sequence>
<accession>A0A8J4YPV0</accession>
<dbReference type="InterPro" id="IPR001680">
    <property type="entry name" value="WD40_rpt"/>
</dbReference>
<feature type="compositionally biased region" description="Gly residues" evidence="9">
    <location>
        <begin position="469"/>
        <end position="482"/>
    </location>
</feature>
<evidence type="ECO:0000256" key="3">
    <source>
        <dbReference type="ARBA" id="ARBA00022723"/>
    </source>
</evidence>
<evidence type="ECO:0000256" key="6">
    <source>
        <dbReference type="ARBA" id="ARBA00022833"/>
    </source>
</evidence>
<dbReference type="InterPro" id="IPR015943">
    <property type="entry name" value="WD40/YVTN_repeat-like_dom_sf"/>
</dbReference>
<evidence type="ECO:0000256" key="4">
    <source>
        <dbReference type="ARBA" id="ARBA00022737"/>
    </source>
</evidence>
<keyword evidence="2 8" id="KW-0853">WD repeat</keyword>
<dbReference type="PROSITE" id="PS50294">
    <property type="entry name" value="WD_REPEATS_REGION"/>
    <property type="match status" value="2"/>
</dbReference>
<dbReference type="InterPro" id="IPR036322">
    <property type="entry name" value="WD40_repeat_dom_sf"/>
</dbReference>
<dbReference type="Proteomes" id="UP000770661">
    <property type="component" value="Unassembled WGS sequence"/>
</dbReference>
<proteinExistence type="inferred from homology"/>
<comment type="similarity">
    <text evidence="1">Belongs to the WD repeat WDR24 family.</text>
</comment>
<feature type="repeat" description="WD" evidence="8">
    <location>
        <begin position="143"/>
        <end position="185"/>
    </location>
</feature>
<dbReference type="InterPro" id="IPR037590">
    <property type="entry name" value="WDR24"/>
</dbReference>
<gene>
    <name evidence="10" type="primary">wdr24</name>
    <name evidence="10" type="ORF">GWK47_003831</name>
</gene>
<keyword evidence="11" id="KW-1185">Reference proteome</keyword>
<dbReference type="Gene3D" id="2.130.10.10">
    <property type="entry name" value="YVTN repeat-like/Quinoprotein amine dehydrogenase"/>
    <property type="match status" value="2"/>
</dbReference>
<dbReference type="PANTHER" id="PTHR46200">
    <property type="entry name" value="GATOR COMPLEX PROTEIN WDR24"/>
    <property type="match status" value="1"/>
</dbReference>
<dbReference type="AlphaFoldDB" id="A0A8J4YPV0"/>
<dbReference type="SMART" id="SM00320">
    <property type="entry name" value="WD40"/>
    <property type="match status" value="6"/>
</dbReference>
<dbReference type="OrthoDB" id="60955at2759"/>
<protein>
    <recommendedName>
        <fullName evidence="7">GATOR2 complex protein WDR24</fullName>
    </recommendedName>
</protein>
<keyword evidence="5" id="KW-0863">Zinc-finger</keyword>
<dbReference type="Pfam" id="PF00400">
    <property type="entry name" value="WD40"/>
    <property type="match status" value="3"/>
</dbReference>
<keyword evidence="3" id="KW-0479">Metal-binding</keyword>
<dbReference type="PROSITE" id="PS00678">
    <property type="entry name" value="WD_REPEATS_1"/>
    <property type="match status" value="1"/>
</dbReference>
<comment type="caution">
    <text evidence="10">The sequence shown here is derived from an EMBL/GenBank/DDBJ whole genome shotgun (WGS) entry which is preliminary data.</text>
</comment>
<dbReference type="InterPro" id="IPR019775">
    <property type="entry name" value="WD40_repeat_CS"/>
</dbReference>
<evidence type="ECO:0000256" key="9">
    <source>
        <dbReference type="SAM" id="MobiDB-lite"/>
    </source>
</evidence>
<evidence type="ECO:0000313" key="11">
    <source>
        <dbReference type="Proteomes" id="UP000770661"/>
    </source>
</evidence>
<dbReference type="PANTHER" id="PTHR46200:SF1">
    <property type="entry name" value="GATOR COMPLEX PROTEIN WDR24"/>
    <property type="match status" value="1"/>
</dbReference>
<dbReference type="PROSITE" id="PS50082">
    <property type="entry name" value="WD_REPEATS_2"/>
    <property type="match status" value="3"/>
</dbReference>
<name>A0A8J4YPV0_CHIOP</name>
<dbReference type="GO" id="GO:0005774">
    <property type="term" value="C:vacuolar membrane"/>
    <property type="evidence" value="ECO:0007669"/>
    <property type="project" value="TreeGrafter"/>
</dbReference>
<dbReference type="EMBL" id="JACEEZ010002571">
    <property type="protein sequence ID" value="KAG0728156.1"/>
    <property type="molecule type" value="Genomic_DNA"/>
</dbReference>
<feature type="region of interest" description="Disordered" evidence="9">
    <location>
        <begin position="438"/>
        <end position="495"/>
    </location>
</feature>
<dbReference type="GO" id="GO:0008270">
    <property type="term" value="F:zinc ion binding"/>
    <property type="evidence" value="ECO:0007669"/>
    <property type="project" value="UniProtKB-KW"/>
</dbReference>
<reference evidence="10" key="1">
    <citation type="submission" date="2020-07" db="EMBL/GenBank/DDBJ databases">
        <title>The High-quality genome of the commercially important snow crab, Chionoecetes opilio.</title>
        <authorList>
            <person name="Jeong J.-H."/>
            <person name="Ryu S."/>
        </authorList>
    </citation>
    <scope>NUCLEOTIDE SEQUENCE</scope>
    <source>
        <strain evidence="10">MADBK_172401_WGS</strain>
        <tissue evidence="10">Digestive gland</tissue>
    </source>
</reference>
<evidence type="ECO:0000256" key="1">
    <source>
        <dbReference type="ARBA" id="ARBA00008134"/>
    </source>
</evidence>
<dbReference type="GO" id="GO:1904263">
    <property type="term" value="P:positive regulation of TORC1 signaling"/>
    <property type="evidence" value="ECO:0007669"/>
    <property type="project" value="TreeGrafter"/>
</dbReference>
<evidence type="ECO:0000256" key="8">
    <source>
        <dbReference type="PROSITE-ProRule" id="PRU00221"/>
    </source>
</evidence>